<organism evidence="1">
    <name type="scientific">marine sediment metagenome</name>
    <dbReference type="NCBI Taxonomy" id="412755"/>
    <lineage>
        <taxon>unclassified sequences</taxon>
        <taxon>metagenomes</taxon>
        <taxon>ecological metagenomes</taxon>
    </lineage>
</organism>
<reference evidence="1" key="1">
    <citation type="journal article" date="2014" name="Front. Microbiol.">
        <title>High frequency of phylogenetically diverse reductive dehalogenase-homologous genes in deep subseafloor sedimentary metagenomes.</title>
        <authorList>
            <person name="Kawai M."/>
            <person name="Futagami T."/>
            <person name="Toyoda A."/>
            <person name="Takaki Y."/>
            <person name="Nishi S."/>
            <person name="Hori S."/>
            <person name="Arai W."/>
            <person name="Tsubouchi T."/>
            <person name="Morono Y."/>
            <person name="Uchiyama I."/>
            <person name="Ito T."/>
            <person name="Fujiyama A."/>
            <person name="Inagaki F."/>
            <person name="Takami H."/>
        </authorList>
    </citation>
    <scope>NUCLEOTIDE SEQUENCE</scope>
    <source>
        <strain evidence="1">Expedition CK06-06</strain>
    </source>
</reference>
<accession>X0TUJ4</accession>
<gene>
    <name evidence="1" type="ORF">S01H1_30383</name>
</gene>
<name>X0TUJ4_9ZZZZ</name>
<feature type="non-terminal residue" evidence="1">
    <location>
        <position position="275"/>
    </location>
</feature>
<comment type="caution">
    <text evidence="1">The sequence shown here is derived from an EMBL/GenBank/DDBJ whole genome shotgun (WGS) entry which is preliminary data.</text>
</comment>
<sequence>MIAVDLEASRNPSPEIEEVKKRLDRAHVKQAGAMAKKMGLTVEDIGGLATQVQSKQFKERMQHFMSLGLRGIDEYVFAWQHPEQILSDWTPIEKLWQQQAGPLVDDEEGIDVIKEYKDGSQWVDLNRPSCTTYGDAMGHCGNAGDPNEPNTSIIYRTPEETEKGMMWKPRLFFVYDKDNGMLGETKGRENQKPAEKYHDVIVDLLRDPRIKGIKGGGYKPENNFKMEDLPEDVAEELVNEKPELASIEFDYKKRGMTKSLINRIQAKWEDIGEKI</sequence>
<proteinExistence type="predicted"/>
<dbReference type="EMBL" id="BARS01018695">
    <property type="protein sequence ID" value="GAF97258.1"/>
    <property type="molecule type" value="Genomic_DNA"/>
</dbReference>
<dbReference type="AlphaFoldDB" id="X0TUJ4"/>
<protein>
    <submittedName>
        <fullName evidence="1">Uncharacterized protein</fullName>
    </submittedName>
</protein>
<evidence type="ECO:0000313" key="1">
    <source>
        <dbReference type="EMBL" id="GAF97258.1"/>
    </source>
</evidence>